<keyword evidence="1" id="KW-0472">Membrane</keyword>
<feature type="transmembrane region" description="Helical" evidence="1">
    <location>
        <begin position="70"/>
        <end position="92"/>
    </location>
</feature>
<dbReference type="Pfam" id="PF11158">
    <property type="entry name" value="DUF2938"/>
    <property type="match status" value="1"/>
</dbReference>
<dbReference type="EMBL" id="JYLF01000007">
    <property type="protein sequence ID" value="KMN12750.1"/>
    <property type="molecule type" value="Genomic_DNA"/>
</dbReference>
<feature type="transmembrane region" description="Helical" evidence="1">
    <location>
        <begin position="142"/>
        <end position="160"/>
    </location>
</feature>
<dbReference type="Proteomes" id="UP000036325">
    <property type="component" value="Unassembled WGS sequence"/>
</dbReference>
<sequence>MSSAEMIARIVGIGLGATLFMDLVAWLRKRLFNVQSLDYALLGRWLGHMVSGTFSHPSINSARPTRHERLIGWGFHYLTGVVFAGLLVAAVGKDWLYQPTLVPAVLAGLLSVALPWVIMQPAFGMGIAAANTPNPRLARQKSLLTHLTFGLGLYVAGWLLV</sequence>
<evidence type="ECO:0000256" key="1">
    <source>
        <dbReference type="SAM" id="Phobius"/>
    </source>
</evidence>
<comment type="caution">
    <text evidence="2">The sequence shown here is derived from an EMBL/GenBank/DDBJ whole genome shotgun (WGS) entry which is preliminary data.</text>
</comment>
<accession>A0A0J6IDQ4</accession>
<reference evidence="2 3" key="1">
    <citation type="submission" date="2015-02" db="EMBL/GenBank/DDBJ databases">
        <title>Pseudomonas helleri sp. nov. and Pseudomonas weihenstephanensis sp. nov., isolated from raw cows milk.</title>
        <authorList>
            <person name="von Neubeck M."/>
            <person name="Huptas C."/>
            <person name="Wenning M."/>
            <person name="Scherer S."/>
        </authorList>
    </citation>
    <scope>NUCLEOTIDE SEQUENCE [LARGE SCALE GENOMIC DNA]</scope>
    <source>
        <strain evidence="2 3">DSM 29166</strain>
    </source>
</reference>
<evidence type="ECO:0000313" key="2">
    <source>
        <dbReference type="EMBL" id="KMN12750.1"/>
    </source>
</evidence>
<protein>
    <submittedName>
        <fullName evidence="2">Membrane protein</fullName>
    </submittedName>
</protein>
<dbReference type="AlphaFoldDB" id="A0A0J6IDQ4"/>
<organism evidence="2 3">
    <name type="scientific">Pseudomonas weihenstephanensis</name>
    <dbReference type="NCBI Taxonomy" id="1608994"/>
    <lineage>
        <taxon>Bacteria</taxon>
        <taxon>Pseudomonadati</taxon>
        <taxon>Pseudomonadota</taxon>
        <taxon>Gammaproteobacteria</taxon>
        <taxon>Pseudomonadales</taxon>
        <taxon>Pseudomonadaceae</taxon>
        <taxon>Pseudomonas</taxon>
    </lineage>
</organism>
<dbReference type="OrthoDB" id="9812539at2"/>
<keyword evidence="1" id="KW-0812">Transmembrane</keyword>
<proteinExistence type="predicted"/>
<name>A0A0J6IDQ4_9PSED</name>
<dbReference type="PATRIC" id="fig|1608994.3.peg.4152"/>
<feature type="transmembrane region" description="Helical" evidence="1">
    <location>
        <begin position="6"/>
        <end position="27"/>
    </location>
</feature>
<gene>
    <name evidence="2" type="ORF">TU86_17300</name>
</gene>
<keyword evidence="1" id="KW-1133">Transmembrane helix</keyword>
<dbReference type="InterPro" id="IPR021329">
    <property type="entry name" value="DUF2938"/>
</dbReference>
<dbReference type="RefSeq" id="WP_048365526.1">
    <property type="nucleotide sequence ID" value="NZ_JYLF01000007.1"/>
</dbReference>
<feature type="transmembrane region" description="Helical" evidence="1">
    <location>
        <begin position="104"/>
        <end position="130"/>
    </location>
</feature>
<evidence type="ECO:0000313" key="3">
    <source>
        <dbReference type="Proteomes" id="UP000036325"/>
    </source>
</evidence>